<evidence type="ECO:0000313" key="2">
    <source>
        <dbReference type="EMBL" id="KAF7349932.1"/>
    </source>
</evidence>
<sequence>MDSTPDFADSQSQGPRHYSNAYDTAHDYGFEPSSDPHSDDSQNTIQGDELTVFVDLLANNYKLDIELRSDLHSFLDVARSLPPLQLKIALIQQATALSNQQVLLETKAICSTVHEVVSKVYKSLSDNLKITKEQMSEITAACKTHFFTGRRFEFSNDDFKVDVIPYLEQHADTNGLAMIFEDKTRAHHKLLVGKVGLAASNTKTWLRRTLVNSLPDPKKNNRGVSVTTLATYLSNKCLGDSKHVRAKHAIWLIIIRFFIHHNEDLWFIVSTDNAAVDDDELEFPTSISTVPAKRAHTGAVVAQNSDGKRIEHFWRQITVLWKARNKLYKSSDLRSQGWSNFISDCVREELQLFPTDRLALIIIATPTLFTFGNSSNSTSPSIPSFTFGSAASSRSSVTLPPLSSLGESNSAGRSFN</sequence>
<proteinExistence type="predicted"/>
<dbReference type="EMBL" id="JACAZI010000010">
    <property type="protein sequence ID" value="KAF7349932.1"/>
    <property type="molecule type" value="Genomic_DNA"/>
</dbReference>
<comment type="caution">
    <text evidence="2">The sequence shown here is derived from an EMBL/GenBank/DDBJ whole genome shotgun (WGS) entry which is preliminary data.</text>
</comment>
<keyword evidence="3" id="KW-1185">Reference proteome</keyword>
<feature type="compositionally biased region" description="Polar residues" evidence="1">
    <location>
        <begin position="1"/>
        <end position="14"/>
    </location>
</feature>
<name>A0A8H7CVQ5_9AGAR</name>
<dbReference type="AlphaFoldDB" id="A0A8H7CVQ5"/>
<dbReference type="OrthoDB" id="2912433at2759"/>
<feature type="region of interest" description="Disordered" evidence="1">
    <location>
        <begin position="1"/>
        <end position="44"/>
    </location>
</feature>
<gene>
    <name evidence="2" type="ORF">MVEN_01294000</name>
</gene>
<dbReference type="Proteomes" id="UP000620124">
    <property type="component" value="Unassembled WGS sequence"/>
</dbReference>
<reference evidence="2" key="1">
    <citation type="submission" date="2020-05" db="EMBL/GenBank/DDBJ databases">
        <title>Mycena genomes resolve the evolution of fungal bioluminescence.</title>
        <authorList>
            <person name="Tsai I.J."/>
        </authorList>
    </citation>
    <scope>NUCLEOTIDE SEQUENCE</scope>
    <source>
        <strain evidence="2">CCC161011</strain>
    </source>
</reference>
<organism evidence="2 3">
    <name type="scientific">Mycena venus</name>
    <dbReference type="NCBI Taxonomy" id="2733690"/>
    <lineage>
        <taxon>Eukaryota</taxon>
        <taxon>Fungi</taxon>
        <taxon>Dikarya</taxon>
        <taxon>Basidiomycota</taxon>
        <taxon>Agaricomycotina</taxon>
        <taxon>Agaricomycetes</taxon>
        <taxon>Agaricomycetidae</taxon>
        <taxon>Agaricales</taxon>
        <taxon>Marasmiineae</taxon>
        <taxon>Mycenaceae</taxon>
        <taxon>Mycena</taxon>
    </lineage>
</organism>
<feature type="compositionally biased region" description="Polar residues" evidence="1">
    <location>
        <begin position="405"/>
        <end position="416"/>
    </location>
</feature>
<feature type="region of interest" description="Disordered" evidence="1">
    <location>
        <begin position="392"/>
        <end position="416"/>
    </location>
</feature>
<protein>
    <submittedName>
        <fullName evidence="2">Uncharacterized protein</fullName>
    </submittedName>
</protein>
<accession>A0A8H7CVQ5</accession>
<evidence type="ECO:0000256" key="1">
    <source>
        <dbReference type="SAM" id="MobiDB-lite"/>
    </source>
</evidence>
<feature type="compositionally biased region" description="Basic and acidic residues" evidence="1">
    <location>
        <begin position="24"/>
        <end position="40"/>
    </location>
</feature>
<evidence type="ECO:0000313" key="3">
    <source>
        <dbReference type="Proteomes" id="UP000620124"/>
    </source>
</evidence>